<protein>
    <submittedName>
        <fullName evidence="1">Uncharacterized protein</fullName>
    </submittedName>
</protein>
<proteinExistence type="predicted"/>
<gene>
    <name evidence="1" type="ORF">PODLI_1B003369</name>
</gene>
<reference evidence="1" key="1">
    <citation type="submission" date="2022-12" db="EMBL/GenBank/DDBJ databases">
        <authorList>
            <person name="Alioto T."/>
            <person name="Alioto T."/>
            <person name="Gomez Garrido J."/>
        </authorList>
    </citation>
    <scope>NUCLEOTIDE SEQUENCE</scope>
</reference>
<evidence type="ECO:0000313" key="2">
    <source>
        <dbReference type="Proteomes" id="UP001178461"/>
    </source>
</evidence>
<organism evidence="1 2">
    <name type="scientific">Podarcis lilfordi</name>
    <name type="common">Lilford's wall lizard</name>
    <dbReference type="NCBI Taxonomy" id="74358"/>
    <lineage>
        <taxon>Eukaryota</taxon>
        <taxon>Metazoa</taxon>
        <taxon>Chordata</taxon>
        <taxon>Craniata</taxon>
        <taxon>Vertebrata</taxon>
        <taxon>Euteleostomi</taxon>
        <taxon>Lepidosauria</taxon>
        <taxon>Squamata</taxon>
        <taxon>Bifurcata</taxon>
        <taxon>Unidentata</taxon>
        <taxon>Episquamata</taxon>
        <taxon>Laterata</taxon>
        <taxon>Lacertibaenia</taxon>
        <taxon>Lacertidae</taxon>
        <taxon>Podarcis</taxon>
    </lineage>
</organism>
<dbReference type="EMBL" id="OX395131">
    <property type="protein sequence ID" value="CAI5778051.1"/>
    <property type="molecule type" value="Genomic_DNA"/>
</dbReference>
<evidence type="ECO:0000313" key="1">
    <source>
        <dbReference type="EMBL" id="CAI5778051.1"/>
    </source>
</evidence>
<sequence length="116" mass="13374">MRHISIHSHSQILNCLKKKKPKIPCVTHHLVMQCQRGKSSVLLMSEEDQGFKIIKNGHFCWMQTFLCHMQKRKKAVKEAALLISNFSRTARNTNLVLQKNMEIIIKAVVLKLLIGL</sequence>
<dbReference type="Proteomes" id="UP001178461">
    <property type="component" value="Chromosome 6"/>
</dbReference>
<dbReference type="AlphaFoldDB" id="A0AA35KIB7"/>
<accession>A0AA35KIB7</accession>
<keyword evidence="2" id="KW-1185">Reference proteome</keyword>
<name>A0AA35KIB7_9SAUR</name>